<accession>A0ACC1IV45</accession>
<reference evidence="1" key="1">
    <citation type="submission" date="2022-07" db="EMBL/GenBank/DDBJ databases">
        <title>Phylogenomic reconstructions and comparative analyses of Kickxellomycotina fungi.</title>
        <authorList>
            <person name="Reynolds N.K."/>
            <person name="Stajich J.E."/>
            <person name="Barry K."/>
            <person name="Grigoriev I.V."/>
            <person name="Crous P."/>
            <person name="Smith M.E."/>
        </authorList>
    </citation>
    <scope>NUCLEOTIDE SEQUENCE</scope>
    <source>
        <strain evidence="1">Benny 63K</strain>
    </source>
</reference>
<dbReference type="Proteomes" id="UP001150581">
    <property type="component" value="Unassembled WGS sequence"/>
</dbReference>
<proteinExistence type="predicted"/>
<comment type="caution">
    <text evidence="1">The sequence shown here is derived from an EMBL/GenBank/DDBJ whole genome shotgun (WGS) entry which is preliminary data.</text>
</comment>
<name>A0ACC1IV45_9FUNG</name>
<dbReference type="EMBL" id="JANBPG010000028">
    <property type="protein sequence ID" value="KAJ1901428.1"/>
    <property type="molecule type" value="Genomic_DNA"/>
</dbReference>
<gene>
    <name evidence="1" type="ORF">LPJ66_000797</name>
</gene>
<sequence length="128" mass="14163">MTTVLIPDAALAVTTATVPPLPLAPKQLPKTSSMTGTTIFRAMDQTDSGNGTLMHNLNHRCIYAGCLAVYPGPTDDILEELKKRVDAHCQDKKLDLGMMRGWQELTEDMHTTLVKKLQGKCKNKQQRL</sequence>
<evidence type="ECO:0000313" key="2">
    <source>
        <dbReference type="Proteomes" id="UP001150581"/>
    </source>
</evidence>
<protein>
    <submittedName>
        <fullName evidence="1">Uncharacterized protein</fullName>
    </submittedName>
</protein>
<organism evidence="1 2">
    <name type="scientific">Kickxella alabastrina</name>
    <dbReference type="NCBI Taxonomy" id="61397"/>
    <lineage>
        <taxon>Eukaryota</taxon>
        <taxon>Fungi</taxon>
        <taxon>Fungi incertae sedis</taxon>
        <taxon>Zoopagomycota</taxon>
        <taxon>Kickxellomycotina</taxon>
        <taxon>Kickxellomycetes</taxon>
        <taxon>Kickxellales</taxon>
        <taxon>Kickxellaceae</taxon>
        <taxon>Kickxella</taxon>
    </lineage>
</organism>
<evidence type="ECO:0000313" key="1">
    <source>
        <dbReference type="EMBL" id="KAJ1901428.1"/>
    </source>
</evidence>
<keyword evidence="2" id="KW-1185">Reference proteome</keyword>